<evidence type="ECO:0000256" key="5">
    <source>
        <dbReference type="PIRSR" id="PIRSR001227-2"/>
    </source>
</evidence>
<dbReference type="GO" id="GO:0046872">
    <property type="term" value="F:metal ion binding"/>
    <property type="evidence" value="ECO:0007669"/>
    <property type="project" value="UniProtKB-KW"/>
</dbReference>
<evidence type="ECO:0000256" key="3">
    <source>
        <dbReference type="ARBA" id="ARBA00023145"/>
    </source>
</evidence>
<comment type="cofactor">
    <cofactor evidence="5">
        <name>Ca(2+)</name>
        <dbReference type="ChEBI" id="CHEBI:29108"/>
    </cofactor>
    <text evidence="5">Binds 1 Ca(2+) ion per dimer.</text>
</comment>
<evidence type="ECO:0000256" key="4">
    <source>
        <dbReference type="PIRSR" id="PIRSR001227-1"/>
    </source>
</evidence>
<dbReference type="Gene3D" id="1.10.1400.10">
    <property type="match status" value="1"/>
</dbReference>
<dbReference type="Gene3D" id="3.60.20.10">
    <property type="entry name" value="Glutamine Phosphoribosylpyrophosphate, subunit 1, domain 1"/>
    <property type="match status" value="1"/>
</dbReference>
<dbReference type="InterPro" id="IPR043147">
    <property type="entry name" value="Penicillin_amidase_A-knob"/>
</dbReference>
<dbReference type="InterPro" id="IPR002692">
    <property type="entry name" value="S45"/>
</dbReference>
<dbReference type="InterPro" id="IPR029055">
    <property type="entry name" value="Ntn_hydrolases_N"/>
</dbReference>
<dbReference type="Proteomes" id="UP000545761">
    <property type="component" value="Unassembled WGS sequence"/>
</dbReference>
<dbReference type="GO" id="GO:0016811">
    <property type="term" value="F:hydrolase activity, acting on carbon-nitrogen (but not peptide) bonds, in linear amides"/>
    <property type="evidence" value="ECO:0007669"/>
    <property type="project" value="InterPro"/>
</dbReference>
<comment type="similarity">
    <text evidence="1">Belongs to the peptidase S45 family.</text>
</comment>
<dbReference type="CDD" id="cd03747">
    <property type="entry name" value="Ntn_PGA_like"/>
    <property type="match status" value="1"/>
</dbReference>
<reference evidence="6 7" key="1">
    <citation type="submission" date="2020-07" db="EMBL/GenBank/DDBJ databases">
        <title>Streptomyces isolated from Indian soil.</title>
        <authorList>
            <person name="Mandal S."/>
            <person name="Maiti P.K."/>
        </authorList>
    </citation>
    <scope>NUCLEOTIDE SEQUENCE [LARGE SCALE GENOMIC DNA]</scope>
    <source>
        <strain evidence="6 7">PSKA28</strain>
    </source>
</reference>
<keyword evidence="5" id="KW-0106">Calcium</keyword>
<dbReference type="RefSeq" id="WP_181659021.1">
    <property type="nucleotide sequence ID" value="NZ_JACEHE010000012.1"/>
</dbReference>
<evidence type="ECO:0000256" key="1">
    <source>
        <dbReference type="ARBA" id="ARBA00006586"/>
    </source>
</evidence>
<dbReference type="PANTHER" id="PTHR34218">
    <property type="entry name" value="PEPTIDASE S45 PENICILLIN AMIDASE"/>
    <property type="match status" value="1"/>
</dbReference>
<sequence length="703" mass="76869">MSIEAYRDSWGVPHLRAGNALELAFAQGRNVALDRAWQIEVERHRSQGTTAAFLGAEAVGWDRFARQALLDDTARRCFDRLDRLDPDTAAWIRSYVDGVNAGLGEGARRAPQFEATGLTPGRWQPWTPLGVWLSTHILFAGFPTKLWREEVVRRLGAEAIELFATDGPGTSGSNGWLIAGDRTATGNALIAGDPHRFIEDPGVYQQIRLACPEFDVVGLAVPGVPGIAHFGHTGQVAWAITNAMADYQDLYREQLRRREDRQQGGDVEALGPDGWRPASAHVETIEVAGADPVEVEVIETERGPVVIGGPGESMAVSLRYPPRVREDLGFGALPALLRARSVDDVDRAFDQWAEPVNVVQAADTRGGLLHRVAGAVPRRHRDNMLRVVPAWEPGHEWRGWHEMPHEDVDGVAVMANQRGIAGPVGVEFAPPHRQRRIQQLLDESTAWSGKDMAAIHTDSHLASAQPLIDLLAGLGDLDGLSPEAARLRERLLRWDRRMEAGSTDATAYAAVRSAVVRRLAAHPALSGLSEPPPHPAIFQPWLALVPRVAYALEALLSTRQIPGVDRADHLRADLVRAALEEVAADVAADGREPVPWGEVHRLAPWQALPDATEPQWPGLSGDHDCVLSTSSVPGVTDHSARGPAARYVWDLARREDSLWVVPFGASGVPGDAHHRDQLPLWLQGELVPVITDWNLLTEESHDL</sequence>
<keyword evidence="5" id="KW-0479">Metal-binding</keyword>
<dbReference type="Gene3D" id="2.30.120.10">
    <property type="match status" value="1"/>
</dbReference>
<protein>
    <submittedName>
        <fullName evidence="6">Penicillin acylase family protein</fullName>
    </submittedName>
</protein>
<comment type="caution">
    <text evidence="6">The sequence shown here is derived from an EMBL/GenBank/DDBJ whole genome shotgun (WGS) entry which is preliminary data.</text>
</comment>
<evidence type="ECO:0000313" key="7">
    <source>
        <dbReference type="Proteomes" id="UP000545761"/>
    </source>
</evidence>
<dbReference type="InterPro" id="IPR043146">
    <property type="entry name" value="Penicillin_amidase_N_B-knob"/>
</dbReference>
<feature type="binding site" evidence="5">
    <location>
        <position position="249"/>
    </location>
    <ligand>
        <name>Ca(2+)</name>
        <dbReference type="ChEBI" id="CHEBI:29108"/>
    </ligand>
</feature>
<dbReference type="GO" id="GO:0017000">
    <property type="term" value="P:antibiotic biosynthetic process"/>
    <property type="evidence" value="ECO:0007669"/>
    <property type="project" value="InterPro"/>
</dbReference>
<dbReference type="PANTHER" id="PTHR34218:SF4">
    <property type="entry name" value="ACYL-HOMOSERINE LACTONE ACYLASE QUIP"/>
    <property type="match status" value="1"/>
</dbReference>
<organism evidence="6 7">
    <name type="scientific">Streptomyces himalayensis subsp. himalayensis</name>
    <dbReference type="NCBI Taxonomy" id="2756131"/>
    <lineage>
        <taxon>Bacteria</taxon>
        <taxon>Bacillati</taxon>
        <taxon>Actinomycetota</taxon>
        <taxon>Actinomycetes</taxon>
        <taxon>Kitasatosporales</taxon>
        <taxon>Streptomycetaceae</taxon>
        <taxon>Streptomyces</taxon>
        <taxon>Streptomyces himalayensis</taxon>
    </lineage>
</organism>
<name>A0A7W0DMZ1_9ACTN</name>
<dbReference type="PIRSF" id="PIRSF001227">
    <property type="entry name" value="Pen_acylase"/>
    <property type="match status" value="1"/>
</dbReference>
<dbReference type="EMBL" id="JACEHE010000012">
    <property type="protein sequence ID" value="MBA2948046.1"/>
    <property type="molecule type" value="Genomic_DNA"/>
</dbReference>
<keyword evidence="2" id="KW-0378">Hydrolase</keyword>
<dbReference type="AlphaFoldDB" id="A0A7W0DMZ1"/>
<evidence type="ECO:0000313" key="6">
    <source>
        <dbReference type="EMBL" id="MBA2948046.1"/>
    </source>
</evidence>
<dbReference type="InterPro" id="IPR014395">
    <property type="entry name" value="Pen/GL7ACA/AHL_acylase"/>
</dbReference>
<proteinExistence type="inferred from homology"/>
<feature type="binding site" evidence="5">
    <location>
        <position position="246"/>
    </location>
    <ligand>
        <name>Ca(2+)</name>
        <dbReference type="ChEBI" id="CHEBI:29108"/>
    </ligand>
</feature>
<gene>
    <name evidence="6" type="ORF">H1D24_20060</name>
</gene>
<keyword evidence="3" id="KW-0865">Zymogen</keyword>
<dbReference type="SUPFAM" id="SSF56235">
    <property type="entry name" value="N-terminal nucleophile aminohydrolases (Ntn hydrolases)"/>
    <property type="match status" value="1"/>
</dbReference>
<dbReference type="InterPro" id="IPR023343">
    <property type="entry name" value="Penicillin_amidase_dom1"/>
</dbReference>
<dbReference type="Gene3D" id="1.10.439.10">
    <property type="entry name" value="Penicillin Amidohydrolase, domain 1"/>
    <property type="match status" value="1"/>
</dbReference>
<accession>A0A7W0DMZ1</accession>
<evidence type="ECO:0000256" key="2">
    <source>
        <dbReference type="ARBA" id="ARBA00022801"/>
    </source>
</evidence>
<feature type="active site" description="Nucleophile" evidence="4">
    <location>
        <position position="173"/>
    </location>
</feature>
<dbReference type="Pfam" id="PF01804">
    <property type="entry name" value="Penicil_amidase"/>
    <property type="match status" value="1"/>
</dbReference>